<name>A0A6H0XP89_9PEZI</name>
<gene>
    <name evidence="1" type="ORF">AMS68_001962</name>
</gene>
<keyword evidence="2" id="KW-1185">Reference proteome</keyword>
<dbReference type="Proteomes" id="UP000503462">
    <property type="component" value="Chromosome 1"/>
</dbReference>
<reference evidence="1 2" key="1">
    <citation type="journal article" date="2016" name="Sci. Rep.">
        <title>Peltaster fructicola genome reveals evolution from an invasive phytopathogen to an ectophytic parasite.</title>
        <authorList>
            <person name="Xu C."/>
            <person name="Chen H."/>
            <person name="Gleason M.L."/>
            <person name="Xu J.R."/>
            <person name="Liu H."/>
            <person name="Zhang R."/>
            <person name="Sun G."/>
        </authorList>
    </citation>
    <scope>NUCLEOTIDE SEQUENCE [LARGE SCALE GENOMIC DNA]</scope>
    <source>
        <strain evidence="1 2">LNHT1506</strain>
    </source>
</reference>
<protein>
    <submittedName>
        <fullName evidence="1">Uncharacterized protein</fullName>
    </submittedName>
</protein>
<organism evidence="1 2">
    <name type="scientific">Peltaster fructicola</name>
    <dbReference type="NCBI Taxonomy" id="286661"/>
    <lineage>
        <taxon>Eukaryota</taxon>
        <taxon>Fungi</taxon>
        <taxon>Dikarya</taxon>
        <taxon>Ascomycota</taxon>
        <taxon>Pezizomycotina</taxon>
        <taxon>Dothideomycetes</taxon>
        <taxon>Dothideomycetes incertae sedis</taxon>
        <taxon>Peltaster</taxon>
    </lineage>
</organism>
<dbReference type="AlphaFoldDB" id="A0A6H0XP89"/>
<evidence type="ECO:0000313" key="1">
    <source>
        <dbReference type="EMBL" id="QIW96444.1"/>
    </source>
</evidence>
<proteinExistence type="predicted"/>
<dbReference type="EMBL" id="CP051139">
    <property type="protein sequence ID" value="QIW96444.1"/>
    <property type="molecule type" value="Genomic_DNA"/>
</dbReference>
<sequence length="75" mass="8187">MEGTTQAVSLGSNVFVDLQNKIDEDSAVKEVSQYSNASSFLPMMLTGTTGYCASARKARSQYSIVAFQSTFNQDY</sequence>
<evidence type="ECO:0000313" key="2">
    <source>
        <dbReference type="Proteomes" id="UP000503462"/>
    </source>
</evidence>
<accession>A0A6H0XP89</accession>